<keyword evidence="1" id="KW-0472">Membrane</keyword>
<keyword evidence="3" id="KW-1185">Reference proteome</keyword>
<dbReference type="EMBL" id="BNCF01000011">
    <property type="protein sequence ID" value="GHE37880.1"/>
    <property type="molecule type" value="Genomic_DNA"/>
</dbReference>
<evidence type="ECO:0000313" key="3">
    <source>
        <dbReference type="Proteomes" id="UP000636453"/>
    </source>
</evidence>
<evidence type="ECO:0000256" key="1">
    <source>
        <dbReference type="SAM" id="Phobius"/>
    </source>
</evidence>
<dbReference type="OrthoDB" id="5801518at2"/>
<name>A0A918Z6D3_9GAMM</name>
<sequence length="244" mass="26151">MDTYRLRLLHRNATEFELGPGVHALGIDRAGLPTVVEDAHEAIARISVDHRGLWLRIREDVRGLHVNGRPVRRVAHLRGGDCVFVEGEGMTVLGRRPDAPPRGARTIAADGVRLRSVGGEHHGRCFALGAAVEGQPAWPEADVRLAAVEGGIMLDAARTEGVQVNGHAVHRALLRTGDQIVVDGRRYVVEGHLDAGPARAAPADVPARVEPAPRHSGARRVPWLLLAALLMALALAGLLLYGGR</sequence>
<reference evidence="2" key="2">
    <citation type="submission" date="2020-09" db="EMBL/GenBank/DDBJ databases">
        <authorList>
            <person name="Sun Q."/>
            <person name="Kim S."/>
        </authorList>
    </citation>
    <scope>NUCLEOTIDE SEQUENCE</scope>
    <source>
        <strain evidence="2">KCTC 32020</strain>
    </source>
</reference>
<evidence type="ECO:0008006" key="4">
    <source>
        <dbReference type="Google" id="ProtNLM"/>
    </source>
</evidence>
<dbReference type="AlphaFoldDB" id="A0A918Z6D3"/>
<dbReference type="RefSeq" id="WP_146471926.1">
    <property type="nucleotide sequence ID" value="NZ_BNCF01000011.1"/>
</dbReference>
<dbReference type="Proteomes" id="UP000636453">
    <property type="component" value="Unassembled WGS sequence"/>
</dbReference>
<accession>A0A918Z6D3</accession>
<proteinExistence type="predicted"/>
<organism evidence="2 3">
    <name type="scientific">Vulcaniibacterium thermophilum</name>
    <dbReference type="NCBI Taxonomy" id="1169913"/>
    <lineage>
        <taxon>Bacteria</taxon>
        <taxon>Pseudomonadati</taxon>
        <taxon>Pseudomonadota</taxon>
        <taxon>Gammaproteobacteria</taxon>
        <taxon>Lysobacterales</taxon>
        <taxon>Lysobacteraceae</taxon>
        <taxon>Vulcaniibacterium</taxon>
    </lineage>
</organism>
<reference evidence="2" key="1">
    <citation type="journal article" date="2014" name="Int. J. Syst. Evol. Microbiol.">
        <title>Complete genome sequence of Corynebacterium casei LMG S-19264T (=DSM 44701T), isolated from a smear-ripened cheese.</title>
        <authorList>
            <consortium name="US DOE Joint Genome Institute (JGI-PGF)"/>
            <person name="Walter F."/>
            <person name="Albersmeier A."/>
            <person name="Kalinowski J."/>
            <person name="Ruckert C."/>
        </authorList>
    </citation>
    <scope>NUCLEOTIDE SEQUENCE</scope>
    <source>
        <strain evidence="2">KCTC 32020</strain>
    </source>
</reference>
<evidence type="ECO:0000313" key="2">
    <source>
        <dbReference type="EMBL" id="GHE37880.1"/>
    </source>
</evidence>
<comment type="caution">
    <text evidence="2">The sequence shown here is derived from an EMBL/GenBank/DDBJ whole genome shotgun (WGS) entry which is preliminary data.</text>
</comment>
<feature type="transmembrane region" description="Helical" evidence="1">
    <location>
        <begin position="223"/>
        <end position="242"/>
    </location>
</feature>
<keyword evidence="1" id="KW-0812">Transmembrane</keyword>
<gene>
    <name evidence="2" type="ORF">GCM10007167_20080</name>
</gene>
<keyword evidence="1" id="KW-1133">Transmembrane helix</keyword>
<protein>
    <recommendedName>
        <fullName evidence="4">FHA domain-containing protein</fullName>
    </recommendedName>
</protein>